<evidence type="ECO:0000259" key="2">
    <source>
        <dbReference type="Pfam" id="PF20248"/>
    </source>
</evidence>
<dbReference type="OrthoDB" id="535891at2"/>
<dbReference type="AlphaFoldDB" id="A0A5P2C781"/>
<sequence length="728" mass="76226">MSAQNFVGDVLGALAEAFEPLTDALASPEAAAAFLGRLGWSLSPTLPADAFTTAFGPLPGALTRLAERAAELAALPEDTDPLAVAAAIGKLGGAVADVVSALSALGPPAQGPPPLLDDPAFWNSLAQDVPNLLIARYLSRRQPKLWGLLRFTGIATAEVQPATPTRGSYRRDTVHWARVATLASDPGKLFAEVYGWGGTFDDVRFLTGLGELCACFGLPAGLGPAPSAALDPYWVPDAPARARIVQLDIPLHRDIVEAGPSVVMLLAALAVVPIPPPAAFGTSTADPVGFSVFPMVSGDLTETIRITDALSLSFTGGFEASGGIRVEIRPTGAGIATSGVTGRMAAAVRLDAMPALPWLLFGARDSTRMELGAAHLALGVRGTPPDLDIDIEAAADRVALVVDFGEGDGFLQKALGRKPLRFDFGAGVGWSRSAGFRFIGQATLDVTLAVHLSILGVVDVENIQVVLGVQPGTGRAALTVALSGRLSLGPVRAVVERVGLRAELEARRPPAPPGNLGGADLAFRFKAPDGAGLSLDATAVRGGGYIRLDEARGLYVGILQLEIQNRFTVTAIALITTKLPDGAPGFSLLVIIAAEFPGIQLGFVHPQRTGRSARRQPDHVRGRAARRGPQPRPGLDPLPQGPRRQRLPGHCRCAGRVPGRSRPVRHRPHGPPRLGNAHPDLPRPRHHPRTALPGTDRAPGTSGAGAARGRARRVAEDGRRRHPRLRPS</sequence>
<feature type="region of interest" description="Disordered" evidence="1">
    <location>
        <begin position="607"/>
        <end position="728"/>
    </location>
</feature>
<name>A0A5P2C781_STRVZ</name>
<feature type="compositionally biased region" description="Low complexity" evidence="1">
    <location>
        <begin position="697"/>
        <end position="708"/>
    </location>
</feature>
<protein>
    <recommendedName>
        <fullName evidence="2">DUF6603 domain-containing protein</fullName>
    </recommendedName>
</protein>
<reference evidence="3 4" key="1">
    <citation type="submission" date="2018-05" db="EMBL/GenBank/DDBJ databases">
        <title>Streptomyces venezuelae.</title>
        <authorList>
            <person name="Kim W."/>
            <person name="Lee N."/>
            <person name="Cho B.-K."/>
        </authorList>
    </citation>
    <scope>NUCLEOTIDE SEQUENCE [LARGE SCALE GENOMIC DNA]</scope>
    <source>
        <strain evidence="3 4">ATCC 14584</strain>
    </source>
</reference>
<feature type="compositionally biased region" description="Pro residues" evidence="1">
    <location>
        <begin position="630"/>
        <end position="640"/>
    </location>
</feature>
<evidence type="ECO:0000313" key="4">
    <source>
        <dbReference type="Proteomes" id="UP000322927"/>
    </source>
</evidence>
<dbReference type="InterPro" id="IPR046538">
    <property type="entry name" value="DUF6603"/>
</dbReference>
<evidence type="ECO:0000256" key="1">
    <source>
        <dbReference type="SAM" id="MobiDB-lite"/>
    </source>
</evidence>
<accession>A0A5P2C781</accession>
<gene>
    <name evidence="3" type="ORF">DEJ48_38890</name>
</gene>
<dbReference type="EMBL" id="CP029192">
    <property type="protein sequence ID" value="QES38586.1"/>
    <property type="molecule type" value="Genomic_DNA"/>
</dbReference>
<organism evidence="3 4">
    <name type="scientific">Streptomyces venezuelae</name>
    <dbReference type="NCBI Taxonomy" id="54571"/>
    <lineage>
        <taxon>Bacteria</taxon>
        <taxon>Bacillati</taxon>
        <taxon>Actinomycetota</taxon>
        <taxon>Actinomycetes</taxon>
        <taxon>Kitasatosporales</taxon>
        <taxon>Streptomycetaceae</taxon>
        <taxon>Streptomyces</taxon>
    </lineage>
</organism>
<dbReference type="Pfam" id="PF20248">
    <property type="entry name" value="DUF6603"/>
    <property type="match status" value="1"/>
</dbReference>
<feature type="domain" description="DUF6603" evidence="2">
    <location>
        <begin position="455"/>
        <end position="604"/>
    </location>
</feature>
<dbReference type="Proteomes" id="UP000322927">
    <property type="component" value="Chromosome"/>
</dbReference>
<proteinExistence type="predicted"/>
<evidence type="ECO:0000313" key="3">
    <source>
        <dbReference type="EMBL" id="QES38586.1"/>
    </source>
</evidence>